<sequence>MDNLIPMRTKLLVILLLLLGGVYIVLIAPKGRRRARQAASSPIIAAGTPSAESSHDHAASAARRTVEITQLESEATDERAGEMANRNNNPVFYQNATAGVMRKRMPDYLAPMKDWNLSERDEANVFQELHDLEYHFAERTMQFTANPLPVSRERTALYHQMQADHKADEALVEARISALVGSDRARELIQLRNDLQKRRMDELKRSVGIKVD</sequence>
<reference evidence="1 2" key="1">
    <citation type="submission" date="2019-07" db="EMBL/GenBank/DDBJ databases">
        <title>Whole genome shotgun sequence of Brevifollis gellanilyticus NBRC 108608.</title>
        <authorList>
            <person name="Hosoyama A."/>
            <person name="Uohara A."/>
            <person name="Ohji S."/>
            <person name="Ichikawa N."/>
        </authorList>
    </citation>
    <scope>NUCLEOTIDE SEQUENCE [LARGE SCALE GENOMIC DNA]</scope>
    <source>
        <strain evidence="1 2">NBRC 108608</strain>
    </source>
</reference>
<dbReference type="AlphaFoldDB" id="A0A512MC40"/>
<evidence type="ECO:0000313" key="1">
    <source>
        <dbReference type="EMBL" id="GEP44282.1"/>
    </source>
</evidence>
<gene>
    <name evidence="1" type="ORF">BGE01nite_35730</name>
</gene>
<protein>
    <submittedName>
        <fullName evidence="1">Uncharacterized protein</fullName>
    </submittedName>
</protein>
<organism evidence="1 2">
    <name type="scientific">Brevifollis gellanilyticus</name>
    <dbReference type="NCBI Taxonomy" id="748831"/>
    <lineage>
        <taxon>Bacteria</taxon>
        <taxon>Pseudomonadati</taxon>
        <taxon>Verrucomicrobiota</taxon>
        <taxon>Verrucomicrobiia</taxon>
        <taxon>Verrucomicrobiales</taxon>
        <taxon>Verrucomicrobiaceae</taxon>
    </lineage>
</organism>
<dbReference type="EMBL" id="BKAG01000027">
    <property type="protein sequence ID" value="GEP44282.1"/>
    <property type="molecule type" value="Genomic_DNA"/>
</dbReference>
<accession>A0A512MC40</accession>
<comment type="caution">
    <text evidence="1">The sequence shown here is derived from an EMBL/GenBank/DDBJ whole genome shotgun (WGS) entry which is preliminary data.</text>
</comment>
<evidence type="ECO:0000313" key="2">
    <source>
        <dbReference type="Proteomes" id="UP000321577"/>
    </source>
</evidence>
<name>A0A512MC40_9BACT</name>
<keyword evidence="2" id="KW-1185">Reference proteome</keyword>
<dbReference type="Proteomes" id="UP000321577">
    <property type="component" value="Unassembled WGS sequence"/>
</dbReference>
<proteinExistence type="predicted"/>